<gene>
    <name evidence="1" type="ORF">GUJ93_ZPchr0012g20029</name>
</gene>
<dbReference type="GO" id="GO:0000175">
    <property type="term" value="F:3'-5'-RNA exonuclease activity"/>
    <property type="evidence" value="ECO:0007669"/>
    <property type="project" value="TreeGrafter"/>
</dbReference>
<name>A0A8J6BP53_ZIZPA</name>
<reference evidence="1" key="1">
    <citation type="journal article" date="2021" name="bioRxiv">
        <title>Whole Genome Assembly and Annotation of Northern Wild Rice, Zizania palustris L., Supports a Whole Genome Duplication in the Zizania Genus.</title>
        <authorList>
            <person name="Haas M."/>
            <person name="Kono T."/>
            <person name="Macchietto M."/>
            <person name="Millas R."/>
            <person name="McGilp L."/>
            <person name="Shao M."/>
            <person name="Duquette J."/>
            <person name="Hirsch C.N."/>
            <person name="Kimball J."/>
        </authorList>
    </citation>
    <scope>NUCLEOTIDE SEQUENCE</scope>
    <source>
        <tissue evidence="1">Fresh leaf tissue</tissue>
    </source>
</reference>
<dbReference type="GO" id="GO:0000965">
    <property type="term" value="P:mitochondrial RNA 3'-end processing"/>
    <property type="evidence" value="ECO:0007669"/>
    <property type="project" value="TreeGrafter"/>
</dbReference>
<dbReference type="GO" id="GO:0004654">
    <property type="term" value="F:polyribonucleotide nucleotidyltransferase activity"/>
    <property type="evidence" value="ECO:0007669"/>
    <property type="project" value="InterPro"/>
</dbReference>
<dbReference type="GO" id="GO:0005739">
    <property type="term" value="C:mitochondrion"/>
    <property type="evidence" value="ECO:0007669"/>
    <property type="project" value="TreeGrafter"/>
</dbReference>
<dbReference type="PANTHER" id="PTHR11252">
    <property type="entry name" value="POLYRIBONUCLEOTIDE NUCLEOTIDYLTRANSFERASE"/>
    <property type="match status" value="1"/>
</dbReference>
<organism evidence="1 2">
    <name type="scientific">Zizania palustris</name>
    <name type="common">Northern wild rice</name>
    <dbReference type="NCBI Taxonomy" id="103762"/>
    <lineage>
        <taxon>Eukaryota</taxon>
        <taxon>Viridiplantae</taxon>
        <taxon>Streptophyta</taxon>
        <taxon>Embryophyta</taxon>
        <taxon>Tracheophyta</taxon>
        <taxon>Spermatophyta</taxon>
        <taxon>Magnoliopsida</taxon>
        <taxon>Liliopsida</taxon>
        <taxon>Poales</taxon>
        <taxon>Poaceae</taxon>
        <taxon>BOP clade</taxon>
        <taxon>Oryzoideae</taxon>
        <taxon>Oryzeae</taxon>
        <taxon>Zizaniinae</taxon>
        <taxon>Zizania</taxon>
    </lineage>
</organism>
<dbReference type="GO" id="GO:0000958">
    <property type="term" value="P:mitochondrial mRNA catabolic process"/>
    <property type="evidence" value="ECO:0007669"/>
    <property type="project" value="TreeGrafter"/>
</dbReference>
<evidence type="ECO:0000313" key="2">
    <source>
        <dbReference type="Proteomes" id="UP000729402"/>
    </source>
</evidence>
<dbReference type="PANTHER" id="PTHR11252:SF16">
    <property type="entry name" value="POLYRIBONUCLEOTIDE NUCLEOTIDYLTRANSFERASE 2, MITOCHONDRIAL"/>
    <property type="match status" value="1"/>
</dbReference>
<evidence type="ECO:0000313" key="1">
    <source>
        <dbReference type="EMBL" id="KAG8091947.1"/>
    </source>
</evidence>
<sequence length="383" mass="41561">MDVGIPVREHVAGVSVGLVRTRKGITAIQLDIKPAGIPLDIICDNLEPARKARNQILDHMDQEISSACAINDGSSPQLATLSFSSDSLRKLFFHKKGIERETGARVSVSDGTVPIVAKTQPIMDKALEKHSKVANSSPEKHSKDIPKSYGNISNVVIGIDVPIPLKVPQLQFVEDISQKLVGSTTNAGFGTDALIPVKMPQLQLVKDMGITVQMVTAKPASIVTGASNDATVPISWQVPWVKLVKDITPQMFTSRPGSASVKIDDRAAVAIPQNMPQLKLVKDITPHTSTQKHATNLENAIQMKKRKANNATAESPVARHRLNTNDMPPSLLARSLESNIPRRFSKDVLMDNLRSLAKLHLVDELSGTTIQTTLMIDVISTKD</sequence>
<dbReference type="GO" id="GO:0003723">
    <property type="term" value="F:RNA binding"/>
    <property type="evidence" value="ECO:0007669"/>
    <property type="project" value="InterPro"/>
</dbReference>
<reference evidence="1" key="2">
    <citation type="submission" date="2021-02" db="EMBL/GenBank/DDBJ databases">
        <authorList>
            <person name="Kimball J.A."/>
            <person name="Haas M.W."/>
            <person name="Macchietto M."/>
            <person name="Kono T."/>
            <person name="Duquette J."/>
            <person name="Shao M."/>
        </authorList>
    </citation>
    <scope>NUCLEOTIDE SEQUENCE</scope>
    <source>
        <tissue evidence="1">Fresh leaf tissue</tissue>
    </source>
</reference>
<keyword evidence="2" id="KW-1185">Reference proteome</keyword>
<proteinExistence type="predicted"/>
<dbReference type="Proteomes" id="UP000729402">
    <property type="component" value="Unassembled WGS sequence"/>
</dbReference>
<dbReference type="GO" id="GO:0009570">
    <property type="term" value="C:chloroplast stroma"/>
    <property type="evidence" value="ECO:0007669"/>
    <property type="project" value="TreeGrafter"/>
</dbReference>
<dbReference type="AlphaFoldDB" id="A0A8J6BP53"/>
<comment type="caution">
    <text evidence="1">The sequence shown here is derived from an EMBL/GenBank/DDBJ whole genome shotgun (WGS) entry which is preliminary data.</text>
</comment>
<dbReference type="GO" id="GO:0005829">
    <property type="term" value="C:cytosol"/>
    <property type="evidence" value="ECO:0007669"/>
    <property type="project" value="TreeGrafter"/>
</dbReference>
<dbReference type="EMBL" id="JAAALK010000080">
    <property type="protein sequence ID" value="KAG8091947.1"/>
    <property type="molecule type" value="Genomic_DNA"/>
</dbReference>
<dbReference type="OrthoDB" id="437922at2759"/>
<protein>
    <submittedName>
        <fullName evidence="1">Uncharacterized protein</fullName>
    </submittedName>
</protein>
<dbReference type="InterPro" id="IPR012162">
    <property type="entry name" value="PNPase"/>
</dbReference>
<accession>A0A8J6BP53</accession>